<gene>
    <name evidence="2" type="ORF">RCL2_001603100</name>
</gene>
<protein>
    <submittedName>
        <fullName evidence="2">Uncharacterized protein</fullName>
    </submittedName>
</protein>
<evidence type="ECO:0000313" key="2">
    <source>
        <dbReference type="EMBL" id="GES89118.1"/>
    </source>
</evidence>
<comment type="caution">
    <text evidence="2">The sequence shown here is derived from an EMBL/GenBank/DDBJ whole genome shotgun (WGS) entry which is preliminary data.</text>
</comment>
<reference evidence="2" key="1">
    <citation type="submission" date="2019-10" db="EMBL/GenBank/DDBJ databases">
        <title>Conservation and host-specific expression of non-tandemly repeated heterogenous ribosome RNA gene in arbuscular mycorrhizal fungi.</title>
        <authorList>
            <person name="Maeda T."/>
            <person name="Kobayashi Y."/>
            <person name="Nakagawa T."/>
            <person name="Ezawa T."/>
            <person name="Yamaguchi K."/>
            <person name="Bino T."/>
            <person name="Nishimoto Y."/>
            <person name="Shigenobu S."/>
            <person name="Kawaguchi M."/>
        </authorList>
    </citation>
    <scope>NUCLEOTIDE SEQUENCE</scope>
    <source>
        <strain evidence="2">HR1</strain>
    </source>
</reference>
<dbReference type="AlphaFoldDB" id="A0A8H3QR60"/>
<evidence type="ECO:0000313" key="3">
    <source>
        <dbReference type="Proteomes" id="UP000615446"/>
    </source>
</evidence>
<dbReference type="EMBL" id="BLAL01000183">
    <property type="protein sequence ID" value="GES89118.1"/>
    <property type="molecule type" value="Genomic_DNA"/>
</dbReference>
<sequence>MSIIKKIKSQYEMWKVTKYTKRRSTMTPEFEQKDPDFYKQNYVNGVYLNYASPDSPTSSKRDSSKSNASYVKRHSKSQKIIRCIKRKQNHRPKGNNASYYNKIIYDARKIPLSSSHLGLTHTFLLSNQAIQLLLIDIAFHLHCSS</sequence>
<dbReference type="OrthoDB" id="2375608at2759"/>
<proteinExistence type="predicted"/>
<accession>A0A8H3QR60</accession>
<dbReference type="Proteomes" id="UP000615446">
    <property type="component" value="Unassembled WGS sequence"/>
</dbReference>
<evidence type="ECO:0000256" key="1">
    <source>
        <dbReference type="SAM" id="MobiDB-lite"/>
    </source>
</evidence>
<organism evidence="2 3">
    <name type="scientific">Rhizophagus clarus</name>
    <dbReference type="NCBI Taxonomy" id="94130"/>
    <lineage>
        <taxon>Eukaryota</taxon>
        <taxon>Fungi</taxon>
        <taxon>Fungi incertae sedis</taxon>
        <taxon>Mucoromycota</taxon>
        <taxon>Glomeromycotina</taxon>
        <taxon>Glomeromycetes</taxon>
        <taxon>Glomerales</taxon>
        <taxon>Glomeraceae</taxon>
        <taxon>Rhizophagus</taxon>
    </lineage>
</organism>
<name>A0A8H3QR60_9GLOM</name>
<feature type="region of interest" description="Disordered" evidence="1">
    <location>
        <begin position="51"/>
        <end position="77"/>
    </location>
</feature>